<reference evidence="2" key="1">
    <citation type="journal article" date="2024" name="Front. Bioeng. Biotechnol.">
        <title>Genome-scale model development and genomic sequencing of the oleaginous clade Lipomyces.</title>
        <authorList>
            <person name="Czajka J.J."/>
            <person name="Han Y."/>
            <person name="Kim J."/>
            <person name="Mondo S.J."/>
            <person name="Hofstad B.A."/>
            <person name="Robles A."/>
            <person name="Haridas S."/>
            <person name="Riley R."/>
            <person name="LaButti K."/>
            <person name="Pangilinan J."/>
            <person name="Andreopoulos W."/>
            <person name="Lipzen A."/>
            <person name="Yan J."/>
            <person name="Wang M."/>
            <person name="Ng V."/>
            <person name="Grigoriev I.V."/>
            <person name="Spatafora J.W."/>
            <person name="Magnuson J.K."/>
            <person name="Baker S.E."/>
            <person name="Pomraning K.R."/>
        </authorList>
    </citation>
    <scope>NUCLEOTIDE SEQUENCE [LARGE SCALE GENOMIC DNA]</scope>
    <source>
        <strain evidence="2">CBS 10300</strain>
    </source>
</reference>
<keyword evidence="2" id="KW-1185">Reference proteome</keyword>
<comment type="caution">
    <text evidence="1">The sequence shown here is derived from an EMBL/GenBank/DDBJ whole genome shotgun (WGS) entry which is preliminary data.</text>
</comment>
<gene>
    <name evidence="1" type="ORF">V1517DRAFT_360217</name>
</gene>
<name>A0ACC3TZ59_9ASCO</name>
<evidence type="ECO:0000313" key="2">
    <source>
        <dbReference type="Proteomes" id="UP001489719"/>
    </source>
</evidence>
<evidence type="ECO:0000313" key="1">
    <source>
        <dbReference type="EMBL" id="KAK9326106.1"/>
    </source>
</evidence>
<proteinExistence type="predicted"/>
<protein>
    <submittedName>
        <fullName evidence="1">Uncharacterized protein</fullName>
    </submittedName>
</protein>
<sequence length="207" mass="23858">MEQSDMSRSHRILWLLEELQLPYTLKTYKRDPKTYRAEKSLKEVHPLGKSPVITDNGKVIAESIVIMEYLIYKYGGSSPLVPKTTELEDEVKYYLVYAESTLQPNLLVLFVSNKIRQSSVPFFIRPVVTRVTQLDYLESKLKTNGTDYFVGDCLTGADIILIFPLKLAKSRAALTKDQYPLLWKWIEQMEGRDAYVRAGRKVAELMV</sequence>
<dbReference type="EMBL" id="MU970036">
    <property type="protein sequence ID" value="KAK9326106.1"/>
    <property type="molecule type" value="Genomic_DNA"/>
</dbReference>
<organism evidence="1 2">
    <name type="scientific">Lipomyces orientalis</name>
    <dbReference type="NCBI Taxonomy" id="1233043"/>
    <lineage>
        <taxon>Eukaryota</taxon>
        <taxon>Fungi</taxon>
        <taxon>Dikarya</taxon>
        <taxon>Ascomycota</taxon>
        <taxon>Saccharomycotina</taxon>
        <taxon>Lipomycetes</taxon>
        <taxon>Lipomycetales</taxon>
        <taxon>Lipomycetaceae</taxon>
        <taxon>Lipomyces</taxon>
    </lineage>
</organism>
<dbReference type="Proteomes" id="UP001489719">
    <property type="component" value="Unassembled WGS sequence"/>
</dbReference>
<accession>A0ACC3TZ59</accession>